<comment type="caution">
    <text evidence="1">The sequence shown here is derived from an EMBL/GenBank/DDBJ whole genome shotgun (WGS) entry which is preliminary data.</text>
</comment>
<keyword evidence="2" id="KW-1185">Reference proteome</keyword>
<proteinExistence type="predicted"/>
<gene>
    <name evidence="1" type="ORF">E2C01_014690</name>
</gene>
<organism evidence="1 2">
    <name type="scientific">Portunus trituberculatus</name>
    <name type="common">Swimming crab</name>
    <name type="synonym">Neptunus trituberculatus</name>
    <dbReference type="NCBI Taxonomy" id="210409"/>
    <lineage>
        <taxon>Eukaryota</taxon>
        <taxon>Metazoa</taxon>
        <taxon>Ecdysozoa</taxon>
        <taxon>Arthropoda</taxon>
        <taxon>Crustacea</taxon>
        <taxon>Multicrustacea</taxon>
        <taxon>Malacostraca</taxon>
        <taxon>Eumalacostraca</taxon>
        <taxon>Eucarida</taxon>
        <taxon>Decapoda</taxon>
        <taxon>Pleocyemata</taxon>
        <taxon>Brachyura</taxon>
        <taxon>Eubrachyura</taxon>
        <taxon>Portunoidea</taxon>
        <taxon>Portunidae</taxon>
        <taxon>Portuninae</taxon>
        <taxon>Portunus</taxon>
    </lineage>
</organism>
<evidence type="ECO:0000313" key="1">
    <source>
        <dbReference type="EMBL" id="MPC21697.1"/>
    </source>
</evidence>
<protein>
    <submittedName>
        <fullName evidence="1">Uncharacterized protein</fullName>
    </submittedName>
</protein>
<dbReference type="AlphaFoldDB" id="A0A5B7DKR9"/>
<name>A0A5B7DKR9_PORTR</name>
<dbReference type="Proteomes" id="UP000324222">
    <property type="component" value="Unassembled WGS sequence"/>
</dbReference>
<reference evidence="1 2" key="1">
    <citation type="submission" date="2019-05" db="EMBL/GenBank/DDBJ databases">
        <title>Another draft genome of Portunus trituberculatus and its Hox gene families provides insights of decapod evolution.</title>
        <authorList>
            <person name="Jeong J.-H."/>
            <person name="Song I."/>
            <person name="Kim S."/>
            <person name="Choi T."/>
            <person name="Kim D."/>
            <person name="Ryu S."/>
            <person name="Kim W."/>
        </authorList>
    </citation>
    <scope>NUCLEOTIDE SEQUENCE [LARGE SCALE GENOMIC DNA]</scope>
    <source>
        <tissue evidence="1">Muscle</tissue>
    </source>
</reference>
<accession>A0A5B7DKR9</accession>
<evidence type="ECO:0000313" key="2">
    <source>
        <dbReference type="Proteomes" id="UP000324222"/>
    </source>
</evidence>
<sequence length="64" mass="6757">MRAIKLIHNPPHHYHFKATTLPAGEDVTSAHLWNSGNCNGLTTGPVRECGCGSVSSASLVTLAE</sequence>
<dbReference type="EMBL" id="VSRR010001005">
    <property type="protein sequence ID" value="MPC21697.1"/>
    <property type="molecule type" value="Genomic_DNA"/>
</dbReference>